<keyword evidence="1" id="KW-1133">Transmembrane helix</keyword>
<sequence length="465" mass="55855">FNILYISKDSLFFFIFLMNDHLMIILCIRVITNACSGNILGSKFGNKYRFVNDEHIGTCVYGIFDKNRYYLMEKSETLSIVLRLIVSWDPNYQYHNIQMMKMILLLIQCIQFFIDKCMEIKKLVYKLYWTIICTFCYCDLFTIKLKLEIIIYNKKKYITNFSQDVLKQKKLNEDNNLKNHLIKCHFNFSFFSNNLVVMIVQISGIFENKILFNWLKKDIPKYFSFKITLENFRKSFAGCFLRLNFVALSLECKIKTKFLVSNKSKCSQKNNTYSFLVTVNTIEENGRIKSIINQKNKKNLKKKKFIELYELHGKLVKQFSKQQIPHLHKETFRRQSNTVIIVNQRHGYVIDFVDDVFKQSFEILIFIWCDVELEQIKGYNYTKYIDNQSTYYKLQLYLRITYLKNEEVFQVFVEYTQNVSFLNEYQLPSFYLLKGAQKLAFYKIEIYKILNDHKKLLEDNPMLDR</sequence>
<protein>
    <submittedName>
        <fullName evidence="3">Uncharacterized protein</fullName>
    </submittedName>
</protein>
<evidence type="ECO:0000313" key="2">
    <source>
        <dbReference type="Proteomes" id="UP000035681"/>
    </source>
</evidence>
<accession>A0AAF5DQV2</accession>
<proteinExistence type="predicted"/>
<feature type="transmembrane region" description="Helical" evidence="1">
    <location>
        <begin position="127"/>
        <end position="145"/>
    </location>
</feature>
<name>A0AAF5DQV2_STRER</name>
<keyword evidence="1" id="KW-0812">Transmembrane</keyword>
<keyword evidence="2" id="KW-1185">Reference proteome</keyword>
<evidence type="ECO:0000256" key="1">
    <source>
        <dbReference type="SAM" id="Phobius"/>
    </source>
</evidence>
<dbReference type="AlphaFoldDB" id="A0AAF5DQV2"/>
<evidence type="ECO:0000313" key="3">
    <source>
        <dbReference type="WBParaSite" id="TCONS_00015489.p1"/>
    </source>
</evidence>
<reference evidence="3" key="1">
    <citation type="submission" date="2024-02" db="UniProtKB">
        <authorList>
            <consortium name="WormBaseParasite"/>
        </authorList>
    </citation>
    <scope>IDENTIFICATION</scope>
</reference>
<dbReference type="Proteomes" id="UP000035681">
    <property type="component" value="Unplaced"/>
</dbReference>
<feature type="transmembrane region" description="Helical" evidence="1">
    <location>
        <begin position="12"/>
        <end position="32"/>
    </location>
</feature>
<keyword evidence="1" id="KW-0472">Membrane</keyword>
<dbReference type="WBParaSite" id="TCONS_00015489.p1">
    <property type="protein sequence ID" value="TCONS_00015489.p1"/>
    <property type="gene ID" value="XLOC_009888"/>
</dbReference>
<organism evidence="2 3">
    <name type="scientific">Strongyloides stercoralis</name>
    <name type="common">Threadworm</name>
    <dbReference type="NCBI Taxonomy" id="6248"/>
    <lineage>
        <taxon>Eukaryota</taxon>
        <taxon>Metazoa</taxon>
        <taxon>Ecdysozoa</taxon>
        <taxon>Nematoda</taxon>
        <taxon>Chromadorea</taxon>
        <taxon>Rhabditida</taxon>
        <taxon>Tylenchina</taxon>
        <taxon>Panagrolaimomorpha</taxon>
        <taxon>Strongyloidoidea</taxon>
        <taxon>Strongyloididae</taxon>
        <taxon>Strongyloides</taxon>
    </lineage>
</organism>